<sequence>TARRSALQTRADLSKPINMRDVKVIVGAEGNRKVFTIPKNLICSRSEFFKRAFNGNWNNTISGTVCLDAEDPWVFTVYHKLLFRAGIQPRDCIDPGGDAKAMTQSNLMAEAYTTLCKLFVLAESLVDARTKCIVLRKLEVLTRTPGKHGQLHYPGMDCVQIIYDGTLPSSLARTLLVTLYSKHGNETFLDEHIDEVPKEFLYDLSRSMIRDRPRKKDVDAKIATIEANLRELR</sequence>
<dbReference type="InterPro" id="IPR011333">
    <property type="entry name" value="SKP1/BTB/POZ_sf"/>
</dbReference>
<feature type="non-terminal residue" evidence="2">
    <location>
        <position position="1"/>
    </location>
</feature>
<dbReference type="OrthoDB" id="1022638at2759"/>
<reference evidence="2" key="1">
    <citation type="journal article" date="2020" name="Stud. Mycol.">
        <title>101 Dothideomycetes genomes: a test case for predicting lifestyles and emergence of pathogens.</title>
        <authorList>
            <person name="Haridas S."/>
            <person name="Albert R."/>
            <person name="Binder M."/>
            <person name="Bloem J."/>
            <person name="Labutti K."/>
            <person name="Salamov A."/>
            <person name="Andreopoulos B."/>
            <person name="Baker S."/>
            <person name="Barry K."/>
            <person name="Bills G."/>
            <person name="Bluhm B."/>
            <person name="Cannon C."/>
            <person name="Castanera R."/>
            <person name="Culley D."/>
            <person name="Daum C."/>
            <person name="Ezra D."/>
            <person name="Gonzalez J."/>
            <person name="Henrissat B."/>
            <person name="Kuo A."/>
            <person name="Liang C."/>
            <person name="Lipzen A."/>
            <person name="Lutzoni F."/>
            <person name="Magnuson J."/>
            <person name="Mondo S."/>
            <person name="Nolan M."/>
            <person name="Ohm R."/>
            <person name="Pangilinan J."/>
            <person name="Park H.-J."/>
            <person name="Ramirez L."/>
            <person name="Alfaro M."/>
            <person name="Sun H."/>
            <person name="Tritt A."/>
            <person name="Yoshinaga Y."/>
            <person name="Zwiers L.-H."/>
            <person name="Turgeon B."/>
            <person name="Goodwin S."/>
            <person name="Spatafora J."/>
            <person name="Crous P."/>
            <person name="Grigoriev I."/>
        </authorList>
    </citation>
    <scope>NUCLEOTIDE SEQUENCE</scope>
    <source>
        <strain evidence="2">CBS 675.92</strain>
    </source>
</reference>
<dbReference type="SUPFAM" id="SSF54695">
    <property type="entry name" value="POZ domain"/>
    <property type="match status" value="1"/>
</dbReference>
<feature type="non-terminal residue" evidence="2">
    <location>
        <position position="233"/>
    </location>
</feature>
<organism evidence="2 3">
    <name type="scientific">Byssothecium circinans</name>
    <dbReference type="NCBI Taxonomy" id="147558"/>
    <lineage>
        <taxon>Eukaryota</taxon>
        <taxon>Fungi</taxon>
        <taxon>Dikarya</taxon>
        <taxon>Ascomycota</taxon>
        <taxon>Pezizomycotina</taxon>
        <taxon>Dothideomycetes</taxon>
        <taxon>Pleosporomycetidae</taxon>
        <taxon>Pleosporales</taxon>
        <taxon>Massarineae</taxon>
        <taxon>Massarinaceae</taxon>
        <taxon>Byssothecium</taxon>
    </lineage>
</organism>
<dbReference type="PROSITE" id="PS50097">
    <property type="entry name" value="BTB"/>
    <property type="match status" value="1"/>
</dbReference>
<protein>
    <recommendedName>
        <fullName evidence="1">BTB domain-containing protein</fullName>
    </recommendedName>
</protein>
<feature type="domain" description="BTB" evidence="1">
    <location>
        <begin position="20"/>
        <end position="91"/>
    </location>
</feature>
<dbReference type="PANTHER" id="PTHR47843:SF2">
    <property type="entry name" value="BTB DOMAIN-CONTAINING PROTEIN"/>
    <property type="match status" value="1"/>
</dbReference>
<evidence type="ECO:0000259" key="1">
    <source>
        <dbReference type="PROSITE" id="PS50097"/>
    </source>
</evidence>
<dbReference type="EMBL" id="ML977032">
    <property type="protein sequence ID" value="KAF1949807.1"/>
    <property type="molecule type" value="Genomic_DNA"/>
</dbReference>
<dbReference type="Proteomes" id="UP000800035">
    <property type="component" value="Unassembled WGS sequence"/>
</dbReference>
<accession>A0A6A5TLI4</accession>
<keyword evidence="3" id="KW-1185">Reference proteome</keyword>
<name>A0A6A5TLI4_9PLEO</name>
<evidence type="ECO:0000313" key="2">
    <source>
        <dbReference type="EMBL" id="KAF1949807.1"/>
    </source>
</evidence>
<evidence type="ECO:0000313" key="3">
    <source>
        <dbReference type="Proteomes" id="UP000800035"/>
    </source>
</evidence>
<dbReference type="AlphaFoldDB" id="A0A6A5TLI4"/>
<gene>
    <name evidence="2" type="ORF">CC80DRAFT_369541</name>
</gene>
<dbReference type="PANTHER" id="PTHR47843">
    <property type="entry name" value="BTB DOMAIN-CONTAINING PROTEIN-RELATED"/>
    <property type="match status" value="1"/>
</dbReference>
<dbReference type="Gene3D" id="3.30.710.10">
    <property type="entry name" value="Potassium Channel Kv1.1, Chain A"/>
    <property type="match status" value="1"/>
</dbReference>
<proteinExistence type="predicted"/>
<dbReference type="InterPro" id="IPR000210">
    <property type="entry name" value="BTB/POZ_dom"/>
</dbReference>